<organism evidence="2 3">
    <name type="scientific">Lactococcus cremoris subsp. cremoris GE214</name>
    <dbReference type="NCBI Taxonomy" id="1415168"/>
    <lineage>
        <taxon>Bacteria</taxon>
        <taxon>Bacillati</taxon>
        <taxon>Bacillota</taxon>
        <taxon>Bacilli</taxon>
        <taxon>Lactobacillales</taxon>
        <taxon>Streptococcaceae</taxon>
        <taxon>Lactococcus</taxon>
        <taxon>Lactococcus cremoris subsp. cremoris</taxon>
    </lineage>
</organism>
<protein>
    <submittedName>
        <fullName evidence="2">Putative membrane protein</fullName>
    </submittedName>
</protein>
<dbReference type="PIRSF" id="PIRSF002599">
    <property type="entry name" value="Cold_shock_A"/>
    <property type="match status" value="1"/>
</dbReference>
<dbReference type="EMBL" id="AZSI01000078">
    <property type="protein sequence ID" value="KEY62085.1"/>
    <property type="molecule type" value="Genomic_DNA"/>
</dbReference>
<dbReference type="GO" id="GO:0003676">
    <property type="term" value="F:nucleic acid binding"/>
    <property type="evidence" value="ECO:0007669"/>
    <property type="project" value="InterPro"/>
</dbReference>
<feature type="transmembrane region" description="Helical" evidence="1">
    <location>
        <begin position="69"/>
        <end position="90"/>
    </location>
</feature>
<dbReference type="PATRIC" id="fig|1415168.3.peg.1859"/>
<evidence type="ECO:0000256" key="1">
    <source>
        <dbReference type="SAM" id="Phobius"/>
    </source>
</evidence>
<dbReference type="Proteomes" id="UP000028401">
    <property type="component" value="Unassembled WGS sequence"/>
</dbReference>
<keyword evidence="1" id="KW-1133">Transmembrane helix</keyword>
<dbReference type="AlphaFoldDB" id="A0A084A9V6"/>
<accession>A0A084A9V6</accession>
<gene>
    <name evidence="2" type="ORF">U725_01788</name>
</gene>
<name>A0A084A9V6_LACLC</name>
<feature type="transmembrane region" description="Helical" evidence="1">
    <location>
        <begin position="38"/>
        <end position="57"/>
    </location>
</feature>
<dbReference type="InterPro" id="IPR012156">
    <property type="entry name" value="Cold_shock_CspA"/>
</dbReference>
<feature type="transmembrane region" description="Helical" evidence="1">
    <location>
        <begin position="6"/>
        <end position="22"/>
    </location>
</feature>
<evidence type="ECO:0000313" key="3">
    <source>
        <dbReference type="Proteomes" id="UP000028401"/>
    </source>
</evidence>
<keyword evidence="1" id="KW-0812">Transmembrane</keyword>
<reference evidence="2 3" key="1">
    <citation type="submission" date="2014-06" db="EMBL/GenBank/DDBJ databases">
        <title>Draft genome sequence of the putrescine producing strain Lactococcus lactis subsp cremoris GE214.</title>
        <authorList>
            <person name="Ladero V."/>
            <person name="Linares D.M."/>
            <person name="del Rio B."/>
            <person name="Mayo B."/>
            <person name="Martin M.C."/>
            <person name="Fernandez M."/>
            <person name="Alvarez M.A."/>
        </authorList>
    </citation>
    <scope>NUCLEOTIDE SEQUENCE [LARGE SCALE GENOMIC DNA]</scope>
    <source>
        <strain evidence="2 3">GE214</strain>
    </source>
</reference>
<comment type="caution">
    <text evidence="2">The sequence shown here is derived from an EMBL/GenBank/DDBJ whole genome shotgun (WGS) entry which is preliminary data.</text>
</comment>
<evidence type="ECO:0000313" key="2">
    <source>
        <dbReference type="EMBL" id="KEY62085.1"/>
    </source>
</evidence>
<dbReference type="Pfam" id="PF06961">
    <property type="entry name" value="DUF1294"/>
    <property type="match status" value="1"/>
</dbReference>
<sequence length="91" mass="10615">MIYYLLALLIIWNVVVFVFYAVDKYKAQHHLWRIPEKVLLAQALLGGGIGALLAGHLCHHKTRKWYFNLSWYLGLLVDAVLLFLIIKFFVN</sequence>
<dbReference type="RefSeq" id="WP_042748516.1">
    <property type="nucleotide sequence ID" value="NZ_AZSI01000078.1"/>
</dbReference>
<keyword evidence="1" id="KW-0472">Membrane</keyword>
<proteinExistence type="predicted"/>
<dbReference type="InterPro" id="IPR010718">
    <property type="entry name" value="DUF1294"/>
</dbReference>